<dbReference type="AlphaFoldDB" id="A0A3D9SHR6"/>
<dbReference type="Gene3D" id="3.40.30.10">
    <property type="entry name" value="Glutaredoxin"/>
    <property type="match status" value="1"/>
</dbReference>
<evidence type="ECO:0000313" key="2">
    <source>
        <dbReference type="Proteomes" id="UP000256304"/>
    </source>
</evidence>
<dbReference type="OrthoDB" id="6120799at2"/>
<reference evidence="1 2" key="1">
    <citation type="submission" date="2018-08" db="EMBL/GenBank/DDBJ databases">
        <title>Genomic Encyclopedia of Type Strains, Phase III (KMG-III): the genomes of soil and plant-associated and newly described type strains.</title>
        <authorList>
            <person name="Whitman W."/>
        </authorList>
    </citation>
    <scope>NUCLEOTIDE SEQUENCE [LARGE SCALE GENOMIC DNA]</scope>
    <source>
        <strain evidence="1 2">CGMCC 1.10966</strain>
    </source>
</reference>
<comment type="caution">
    <text evidence="1">The sequence shown here is derived from an EMBL/GenBank/DDBJ whole genome shotgun (WGS) entry which is preliminary data.</text>
</comment>
<dbReference type="Proteomes" id="UP000256304">
    <property type="component" value="Unassembled WGS sequence"/>
</dbReference>
<accession>A0A3D9SHR6</accession>
<sequence length="188" mass="21372">MAKNVANKLGKGISPQQFIDTMTKNQENFLDWGNRFEWTNADDREFFESIANRDDLRCLILMADWCGDVVRNIPVVFKALELTQMPVDVLIMEEHLDTMDEFLTMGGRSVPVVILADTGGHVLGQWGPRPAHVQEVMIAFKQANPDREAADYQENITVARQEMGRRYGEGTAYQQVIIEELRKLIASV</sequence>
<dbReference type="Pfam" id="PF14595">
    <property type="entry name" value="Thioredoxin_9"/>
    <property type="match status" value="1"/>
</dbReference>
<dbReference type="EMBL" id="QTTN01000003">
    <property type="protein sequence ID" value="REE92820.1"/>
    <property type="molecule type" value="Genomic_DNA"/>
</dbReference>
<keyword evidence="2" id="KW-1185">Reference proteome</keyword>
<dbReference type="InterPro" id="IPR036249">
    <property type="entry name" value="Thioredoxin-like_sf"/>
</dbReference>
<dbReference type="RefSeq" id="WP_116187738.1">
    <property type="nucleotide sequence ID" value="NZ_QTTN01000003.1"/>
</dbReference>
<dbReference type="SUPFAM" id="SSF52833">
    <property type="entry name" value="Thioredoxin-like"/>
    <property type="match status" value="1"/>
</dbReference>
<gene>
    <name evidence="1" type="ORF">A8990_103118</name>
</gene>
<proteinExistence type="predicted"/>
<organism evidence="1 2">
    <name type="scientific">Paenibacillus taihuensis</name>
    <dbReference type="NCBI Taxonomy" id="1156355"/>
    <lineage>
        <taxon>Bacteria</taxon>
        <taxon>Bacillati</taxon>
        <taxon>Bacillota</taxon>
        <taxon>Bacilli</taxon>
        <taxon>Bacillales</taxon>
        <taxon>Paenibacillaceae</taxon>
        <taxon>Paenibacillus</taxon>
    </lineage>
</organism>
<evidence type="ECO:0000313" key="1">
    <source>
        <dbReference type="EMBL" id="REE92820.1"/>
    </source>
</evidence>
<name>A0A3D9SHR6_9BACL</name>
<protein>
    <submittedName>
        <fullName evidence="1">Thioredoxin-like protein</fullName>
    </submittedName>
</protein>